<comment type="similarity">
    <text evidence="1">Belongs to the initiator RepB protein family.</text>
</comment>
<gene>
    <name evidence="3" type="ORF">KZJ38_07110</name>
</gene>
<dbReference type="Proteomes" id="UP000826462">
    <property type="component" value="Chromosome 1"/>
</dbReference>
<dbReference type="Pfam" id="PF21205">
    <property type="entry name" value="Rep3_C"/>
    <property type="match status" value="1"/>
</dbReference>
<proteinExistence type="inferred from homology"/>
<dbReference type="InterPro" id="IPR036390">
    <property type="entry name" value="WH_DNA-bd_sf"/>
</dbReference>
<dbReference type="RefSeq" id="WP_219799400.1">
    <property type="nucleotide sequence ID" value="NZ_CP080095.1"/>
</dbReference>
<accession>A0ABX8UT68</accession>
<dbReference type="SUPFAM" id="SSF46785">
    <property type="entry name" value="Winged helix' DNA-binding domain"/>
    <property type="match status" value="2"/>
</dbReference>
<dbReference type="Gene3D" id="1.10.10.10">
    <property type="entry name" value="Winged helix-like DNA-binding domain superfamily/Winged helix DNA-binding domain"/>
    <property type="match status" value="2"/>
</dbReference>
<evidence type="ECO:0000259" key="2">
    <source>
        <dbReference type="Pfam" id="PF01051"/>
    </source>
</evidence>
<protein>
    <submittedName>
        <fullName evidence="3">Replication initiation protein</fullName>
    </submittedName>
</protein>
<evidence type="ECO:0000313" key="4">
    <source>
        <dbReference type="Proteomes" id="UP000826462"/>
    </source>
</evidence>
<dbReference type="InterPro" id="IPR036388">
    <property type="entry name" value="WH-like_DNA-bd_sf"/>
</dbReference>
<dbReference type="InterPro" id="IPR000525">
    <property type="entry name" value="Initiator_Rep_WH1"/>
</dbReference>
<reference evidence="3 4" key="1">
    <citation type="submission" date="2021-07" db="EMBL/GenBank/DDBJ databases">
        <title>Paraburkholderia edwinii protects Aspergillus sp. from phenazines by acting as a toxin sponge.</title>
        <authorList>
            <person name="Dahlstrom K.M."/>
            <person name="Newman D.K."/>
        </authorList>
    </citation>
    <scope>NUCLEOTIDE SEQUENCE [LARGE SCALE GENOMIC DNA]</scope>
    <source>
        <strain evidence="3 4">Pe01</strain>
    </source>
</reference>
<name>A0ABX8UT68_9BURK</name>
<dbReference type="EMBL" id="CP080095">
    <property type="protein sequence ID" value="QYD70073.1"/>
    <property type="molecule type" value="Genomic_DNA"/>
</dbReference>
<organism evidence="3 4">
    <name type="scientific">Paraburkholderia edwinii</name>
    <dbReference type="NCBI Taxonomy" id="2861782"/>
    <lineage>
        <taxon>Bacteria</taxon>
        <taxon>Pseudomonadati</taxon>
        <taxon>Pseudomonadota</taxon>
        <taxon>Betaproteobacteria</taxon>
        <taxon>Burkholderiales</taxon>
        <taxon>Burkholderiaceae</taxon>
        <taxon>Paraburkholderia</taxon>
    </lineage>
</organism>
<evidence type="ECO:0000256" key="1">
    <source>
        <dbReference type="ARBA" id="ARBA00038283"/>
    </source>
</evidence>
<dbReference type="Pfam" id="PF01051">
    <property type="entry name" value="Rep3_N"/>
    <property type="match status" value="1"/>
</dbReference>
<evidence type="ECO:0000313" key="3">
    <source>
        <dbReference type="EMBL" id="QYD70073.1"/>
    </source>
</evidence>
<feature type="domain" description="Initiator Rep protein WH1" evidence="2">
    <location>
        <begin position="28"/>
        <end position="179"/>
    </location>
</feature>
<sequence>MASESQFYLRKTLSSRPHSQTSIAERHVTMANAITRSAHGLTLPEKRLIAAALAKTDSADTRGLMDARIQTVKLSAMEYAETFEVTLDTAYEQLQTGAEALQQPKVILEKPGRRGTVREVRSWIITGKYAKGEGTVEIRWHPDLVPFLFGLRKEFTTYKLKHAATFRSIYSWRLFECLKSWQGAGRWTPTIAEFHQAVGATPTARANFKELRLRVIEPAVKELHHKNGLLVVWSVVKSGRKVISLKFEFTADPQGSFAF</sequence>
<keyword evidence="4" id="KW-1185">Reference proteome</keyword>